<dbReference type="OrthoDB" id="2864842at2759"/>
<dbReference type="Proteomes" id="UP000217790">
    <property type="component" value="Unassembled WGS sequence"/>
</dbReference>
<proteinExistence type="predicted"/>
<evidence type="ECO:0000313" key="1">
    <source>
        <dbReference type="EMBL" id="PBK89230.1"/>
    </source>
</evidence>
<evidence type="ECO:0000313" key="2">
    <source>
        <dbReference type="Proteomes" id="UP000217790"/>
    </source>
</evidence>
<organism evidence="1 2">
    <name type="scientific">Armillaria gallica</name>
    <name type="common">Bulbous honey fungus</name>
    <name type="synonym">Armillaria bulbosa</name>
    <dbReference type="NCBI Taxonomy" id="47427"/>
    <lineage>
        <taxon>Eukaryota</taxon>
        <taxon>Fungi</taxon>
        <taxon>Dikarya</taxon>
        <taxon>Basidiomycota</taxon>
        <taxon>Agaricomycotina</taxon>
        <taxon>Agaricomycetes</taxon>
        <taxon>Agaricomycetidae</taxon>
        <taxon>Agaricales</taxon>
        <taxon>Marasmiineae</taxon>
        <taxon>Physalacriaceae</taxon>
        <taxon>Armillaria</taxon>
    </lineage>
</organism>
<sequence length="752" mass="84328">MEPTGRHPDSHVHTVPLLNTLTLGSVLHDYVKLLRDVLFNLNDTVKQTKLSDYLTKPKGFFENPLLRSAIYARIEMDKLMSASSLSIYSTPGDGLLDNMACEYWPPRSTTLPTPSLPNLVNAKEPATVKDLQTTLPSMGRVQNFKTLSSYVRNVFNLWREGRLRQRPPSLSVCGGPVTGKTYFCRMGILEFLNKNGQIGDDDPFNVACALSAQKQLHLELSFSDGLVDGETVYPIRSFGLRITYEIFKGFTDFRRLYPTAREFLSAFMSDPTSNADVVELSALQDFLETRLALPEGPTPIFFIHFDDIEQILQQSHGNEGIVYLQSIAEEFDTVNLQQRKMFFLPLFSGTGSTPIVEALRGRDYNRGGAFIGHSSKPPSFPTTDISKGVRETLMDIEGVPKLFITLLHVLSCLGRPQPISPSGTRVLDWSINRQRIREAVKDSSLSTSTILEALHKCITDSNILPSWNASDDAEISMIWCYAITDTHIRRDEWLDGRNEGSPTFSDLDRDGKVVLCGLPKNIASMAFEHRVTFPFILFKSILPREHAPPQSLLPSNCDPLYWRDVEEFDATWLLCRFKAFKDSGYTSQPLHDFLPMDASCRKEGSLIDLSGPVDDSLERLEDKPHDMVNRYRRLGKRGCFGWKNVFGAGGWDWALSLPLVDAGRLLLVGKRIEGSLSASRIEAELKKVTATWFRTGMRVGHFVVLTNGRFEGTLSANARKMTSVVDRITMDKLFGKIVAARLQAASDFRGSV</sequence>
<reference evidence="2" key="1">
    <citation type="journal article" date="2017" name="Nat. Ecol. Evol.">
        <title>Genome expansion and lineage-specific genetic innovations in the forest pathogenic fungi Armillaria.</title>
        <authorList>
            <person name="Sipos G."/>
            <person name="Prasanna A.N."/>
            <person name="Walter M.C."/>
            <person name="O'Connor E."/>
            <person name="Balint B."/>
            <person name="Krizsan K."/>
            <person name="Kiss B."/>
            <person name="Hess J."/>
            <person name="Varga T."/>
            <person name="Slot J."/>
            <person name="Riley R."/>
            <person name="Boka B."/>
            <person name="Rigling D."/>
            <person name="Barry K."/>
            <person name="Lee J."/>
            <person name="Mihaltcheva S."/>
            <person name="LaButti K."/>
            <person name="Lipzen A."/>
            <person name="Waldron R."/>
            <person name="Moloney N.M."/>
            <person name="Sperisen C."/>
            <person name="Kredics L."/>
            <person name="Vagvoelgyi C."/>
            <person name="Patrignani A."/>
            <person name="Fitzpatrick D."/>
            <person name="Nagy I."/>
            <person name="Doyle S."/>
            <person name="Anderson J.B."/>
            <person name="Grigoriev I.V."/>
            <person name="Gueldener U."/>
            <person name="Muensterkoetter M."/>
            <person name="Nagy L.G."/>
        </authorList>
    </citation>
    <scope>NUCLEOTIDE SEQUENCE [LARGE SCALE GENOMIC DNA]</scope>
    <source>
        <strain evidence="2">Ar21-2</strain>
    </source>
</reference>
<gene>
    <name evidence="1" type="ORF">ARMGADRAFT_1167554</name>
</gene>
<dbReference type="AlphaFoldDB" id="A0A2H3D546"/>
<keyword evidence="2" id="KW-1185">Reference proteome</keyword>
<protein>
    <submittedName>
        <fullName evidence="1">Uncharacterized protein</fullName>
    </submittedName>
</protein>
<dbReference type="EMBL" id="KZ293669">
    <property type="protein sequence ID" value="PBK89230.1"/>
    <property type="molecule type" value="Genomic_DNA"/>
</dbReference>
<accession>A0A2H3D546</accession>
<name>A0A2H3D546_ARMGA</name>
<dbReference type="InParanoid" id="A0A2H3D546"/>
<dbReference type="OMA" id="DNMACEY"/>